<dbReference type="EMBL" id="MU970045">
    <property type="protein sequence ID" value="KAK9324923.1"/>
    <property type="molecule type" value="Genomic_DNA"/>
</dbReference>
<dbReference type="Proteomes" id="UP001489719">
    <property type="component" value="Unassembled WGS sequence"/>
</dbReference>
<evidence type="ECO:0000313" key="2">
    <source>
        <dbReference type="Proteomes" id="UP001489719"/>
    </source>
</evidence>
<comment type="caution">
    <text evidence="1">The sequence shown here is derived from an EMBL/GenBank/DDBJ whole genome shotgun (WGS) entry which is preliminary data.</text>
</comment>
<gene>
    <name evidence="1" type="ORF">V1517DRAFT_316088</name>
</gene>
<name>A0ACC3TXL4_9ASCO</name>
<proteinExistence type="predicted"/>
<accession>A0ACC3TXL4</accession>
<organism evidence="1 2">
    <name type="scientific">Lipomyces orientalis</name>
    <dbReference type="NCBI Taxonomy" id="1233043"/>
    <lineage>
        <taxon>Eukaryota</taxon>
        <taxon>Fungi</taxon>
        <taxon>Dikarya</taxon>
        <taxon>Ascomycota</taxon>
        <taxon>Saccharomycotina</taxon>
        <taxon>Lipomycetes</taxon>
        <taxon>Lipomycetales</taxon>
        <taxon>Lipomycetaceae</taxon>
        <taxon>Lipomyces</taxon>
    </lineage>
</organism>
<sequence>MKNCRPAQRIGILRLPSKYGITFSLSVRNTRPFTHAAVSHPRLSRFFLPSGNLAPAPGERESTTDLLIRAGFIRKSSAGVYSLLPLGTFVQRKLTAIIHRNMYMVGASEVSLPSLLPPSAWRKTGRWDNTELYRLKDSSNSEFCLAPTHEEEITSLVSREVSSFRQLPLRLYQIGRKYRDEKRPRGGMLRGREFLMMDLYSFDINIEAALATYEEIKMAYRSIFDTIGITYAVSEADSGSIGGDLSHEYHFVTPVGEDTLITCDSCDYTANVEVAVSYPSAEHIYDPDVVAVQYGLTTDGTLLVIYYPPDRTVNENLIRRELPTYNPSVLDPVGEFRRNKDPMLQRMIRIYDERVSEKSSLPDLPVSINIGSITSLRFPCVEVAPSSHPNELCPHCANGTLRESRAVEVGHTFYLGTKYSSPLKAHFTAEDGTNKTMEMGCYGIGVSRIISAVAEVTRDDRGLSWPVSICPFEVVIVMKPNTGKIDDLAIKLYQDLHKAGCEAVIDDRNDKSFGWKLSDSKFLGFPVSVVVGNKYLKDGKVDVEVRRTGQSISCSPEQVAQTVAIILQTEKSTLRSTSPFEDDARS</sequence>
<evidence type="ECO:0000313" key="1">
    <source>
        <dbReference type="EMBL" id="KAK9324923.1"/>
    </source>
</evidence>
<protein>
    <submittedName>
        <fullName evidence="1">Uncharacterized protein</fullName>
    </submittedName>
</protein>
<keyword evidence="2" id="KW-1185">Reference proteome</keyword>
<reference evidence="2" key="1">
    <citation type="journal article" date="2024" name="Front. Bioeng. Biotechnol.">
        <title>Genome-scale model development and genomic sequencing of the oleaginous clade Lipomyces.</title>
        <authorList>
            <person name="Czajka J.J."/>
            <person name="Han Y."/>
            <person name="Kim J."/>
            <person name="Mondo S.J."/>
            <person name="Hofstad B.A."/>
            <person name="Robles A."/>
            <person name="Haridas S."/>
            <person name="Riley R."/>
            <person name="LaButti K."/>
            <person name="Pangilinan J."/>
            <person name="Andreopoulos W."/>
            <person name="Lipzen A."/>
            <person name="Yan J."/>
            <person name="Wang M."/>
            <person name="Ng V."/>
            <person name="Grigoriev I.V."/>
            <person name="Spatafora J.W."/>
            <person name="Magnuson J.K."/>
            <person name="Baker S.E."/>
            <person name="Pomraning K.R."/>
        </authorList>
    </citation>
    <scope>NUCLEOTIDE SEQUENCE [LARGE SCALE GENOMIC DNA]</scope>
    <source>
        <strain evidence="2">CBS 10300</strain>
    </source>
</reference>